<comment type="subcellular location">
    <subcellularLocation>
        <location evidence="3">Cytoplasm</location>
    </subcellularLocation>
</comment>
<dbReference type="SUPFAM" id="SSF55424">
    <property type="entry name" value="FAD/NAD-linked reductases, dimerisation (C-terminal) domain"/>
    <property type="match status" value="1"/>
</dbReference>
<name>A0A836CA28_9STRA</name>
<evidence type="ECO:0000259" key="13">
    <source>
        <dbReference type="Pfam" id="PF02852"/>
    </source>
</evidence>
<dbReference type="Gene3D" id="3.50.50.60">
    <property type="entry name" value="FAD/NAD(P)-binding domain"/>
    <property type="match status" value="3"/>
</dbReference>
<proteinExistence type="predicted"/>
<dbReference type="SUPFAM" id="SSF51905">
    <property type="entry name" value="FAD/NAD(P)-binding domain"/>
    <property type="match status" value="1"/>
</dbReference>
<evidence type="ECO:0000256" key="1">
    <source>
        <dbReference type="ARBA" id="ARBA00001974"/>
    </source>
</evidence>
<dbReference type="Pfam" id="PF02852">
    <property type="entry name" value="Pyr_redox_dim"/>
    <property type="match status" value="1"/>
</dbReference>
<keyword evidence="5" id="KW-0963">Cytoplasm</keyword>
<dbReference type="GO" id="GO:0006103">
    <property type="term" value="P:2-oxoglutarate metabolic process"/>
    <property type="evidence" value="ECO:0007669"/>
    <property type="project" value="TreeGrafter"/>
</dbReference>
<evidence type="ECO:0000256" key="12">
    <source>
        <dbReference type="SAM" id="MobiDB-lite"/>
    </source>
</evidence>
<dbReference type="GO" id="GO:0005829">
    <property type="term" value="C:cytosol"/>
    <property type="evidence" value="ECO:0007669"/>
    <property type="project" value="TreeGrafter"/>
</dbReference>
<keyword evidence="9" id="KW-0560">Oxidoreductase</keyword>
<evidence type="ECO:0000256" key="4">
    <source>
        <dbReference type="ARBA" id="ARBA00012772"/>
    </source>
</evidence>
<gene>
    <name evidence="15" type="ORF">JKP88DRAFT_188760</name>
</gene>
<accession>A0A836CA28</accession>
<evidence type="ECO:0000256" key="11">
    <source>
        <dbReference type="ARBA" id="ARBA00031183"/>
    </source>
</evidence>
<comment type="caution">
    <text evidence="15">The sequence shown here is derived from an EMBL/GenBank/DDBJ whole genome shotgun (WGS) entry which is preliminary data.</text>
</comment>
<evidence type="ECO:0000256" key="8">
    <source>
        <dbReference type="ARBA" id="ARBA00022857"/>
    </source>
</evidence>
<feature type="domain" description="FAD/NAD(P)-binding" evidence="14">
    <location>
        <begin position="50"/>
        <end position="158"/>
    </location>
</feature>
<dbReference type="Pfam" id="PF07992">
    <property type="entry name" value="Pyr_redox_2"/>
    <property type="match status" value="1"/>
</dbReference>
<dbReference type="PANTHER" id="PTHR22912:SF93">
    <property type="entry name" value="SOLUBLE PYRIDINE NUCLEOTIDE TRANSHYDROGENASE"/>
    <property type="match status" value="1"/>
</dbReference>
<dbReference type="EMBL" id="JAFCMP010000517">
    <property type="protein sequence ID" value="KAG5178164.1"/>
    <property type="molecule type" value="Genomic_DNA"/>
</dbReference>
<evidence type="ECO:0000256" key="2">
    <source>
        <dbReference type="ARBA" id="ARBA00002842"/>
    </source>
</evidence>
<feature type="region of interest" description="Disordered" evidence="12">
    <location>
        <begin position="259"/>
        <end position="279"/>
    </location>
</feature>
<dbReference type="InterPro" id="IPR016156">
    <property type="entry name" value="FAD/NAD-linked_Rdtase_dimer_sf"/>
</dbReference>
<reference evidence="15" key="1">
    <citation type="submission" date="2021-02" db="EMBL/GenBank/DDBJ databases">
        <title>First Annotated Genome of the Yellow-green Alga Tribonema minus.</title>
        <authorList>
            <person name="Mahan K.M."/>
        </authorList>
    </citation>
    <scope>NUCLEOTIDE SEQUENCE</scope>
    <source>
        <strain evidence="15">UTEX B ZZ1240</strain>
    </source>
</reference>
<evidence type="ECO:0000313" key="16">
    <source>
        <dbReference type="Proteomes" id="UP000664859"/>
    </source>
</evidence>
<dbReference type="Gene3D" id="3.30.390.30">
    <property type="match status" value="1"/>
</dbReference>
<dbReference type="GO" id="GO:0004148">
    <property type="term" value="F:dihydrolipoyl dehydrogenase (NADH) activity"/>
    <property type="evidence" value="ECO:0007669"/>
    <property type="project" value="TreeGrafter"/>
</dbReference>
<keyword evidence="7" id="KW-0274">FAD</keyword>
<evidence type="ECO:0000256" key="5">
    <source>
        <dbReference type="ARBA" id="ARBA00022490"/>
    </source>
</evidence>
<dbReference type="InterPro" id="IPR004099">
    <property type="entry name" value="Pyr_nucl-diS_OxRdtase_dimer"/>
</dbReference>
<dbReference type="GO" id="GO:0003957">
    <property type="term" value="F:NAD(P)+ transhydrogenase (Si-specific) activity"/>
    <property type="evidence" value="ECO:0007669"/>
    <property type="project" value="UniProtKB-EC"/>
</dbReference>
<dbReference type="PRINTS" id="PR00368">
    <property type="entry name" value="FADPNR"/>
</dbReference>
<dbReference type="PANTHER" id="PTHR22912">
    <property type="entry name" value="DISULFIDE OXIDOREDUCTASE"/>
    <property type="match status" value="1"/>
</dbReference>
<dbReference type="Proteomes" id="UP000664859">
    <property type="component" value="Unassembled WGS sequence"/>
</dbReference>
<dbReference type="PRINTS" id="PR00411">
    <property type="entry name" value="PNDRDTASEI"/>
</dbReference>
<protein>
    <recommendedName>
        <fullName evidence="4">NAD(P)(+) transhydrogenase (Si-specific)</fullName>
        <ecNumber evidence="4">1.6.1.1</ecNumber>
    </recommendedName>
    <alternativeName>
        <fullName evidence="11">NAD(P)(+) transhydrogenase [B-specific]</fullName>
    </alternativeName>
</protein>
<dbReference type="InterPro" id="IPR036188">
    <property type="entry name" value="FAD/NAD-bd_sf"/>
</dbReference>
<evidence type="ECO:0000256" key="7">
    <source>
        <dbReference type="ARBA" id="ARBA00022827"/>
    </source>
</evidence>
<evidence type="ECO:0000259" key="14">
    <source>
        <dbReference type="Pfam" id="PF07992"/>
    </source>
</evidence>
<comment type="cofactor">
    <cofactor evidence="1">
        <name>FAD</name>
        <dbReference type="ChEBI" id="CHEBI:57692"/>
    </cofactor>
</comment>
<dbReference type="GO" id="GO:0050660">
    <property type="term" value="F:flavin adenine dinucleotide binding"/>
    <property type="evidence" value="ECO:0007669"/>
    <property type="project" value="TreeGrafter"/>
</dbReference>
<keyword evidence="6" id="KW-0285">Flavoprotein</keyword>
<evidence type="ECO:0000256" key="3">
    <source>
        <dbReference type="ARBA" id="ARBA00004496"/>
    </source>
</evidence>
<feature type="domain" description="Pyridine nucleotide-disulphide oxidoreductase dimerisation" evidence="13">
    <location>
        <begin position="316"/>
        <end position="432"/>
    </location>
</feature>
<dbReference type="EC" id="1.6.1.1" evidence="4"/>
<keyword evidence="8" id="KW-0521">NADP</keyword>
<evidence type="ECO:0000313" key="15">
    <source>
        <dbReference type="EMBL" id="KAG5178164.1"/>
    </source>
</evidence>
<dbReference type="AlphaFoldDB" id="A0A836CA28"/>
<organism evidence="15 16">
    <name type="scientific">Tribonema minus</name>
    <dbReference type="NCBI Taxonomy" id="303371"/>
    <lineage>
        <taxon>Eukaryota</taxon>
        <taxon>Sar</taxon>
        <taxon>Stramenopiles</taxon>
        <taxon>Ochrophyta</taxon>
        <taxon>PX clade</taxon>
        <taxon>Xanthophyceae</taxon>
        <taxon>Tribonematales</taxon>
        <taxon>Tribonemataceae</taxon>
        <taxon>Tribonema</taxon>
    </lineage>
</organism>
<keyword evidence="16" id="KW-1185">Reference proteome</keyword>
<dbReference type="InterPro" id="IPR050151">
    <property type="entry name" value="Class-I_Pyr_Nuc-Dis_Oxidored"/>
</dbReference>
<dbReference type="OrthoDB" id="361797at2759"/>
<evidence type="ECO:0000256" key="10">
    <source>
        <dbReference type="ARBA" id="ARBA00023027"/>
    </source>
</evidence>
<comment type="function">
    <text evidence="2">Conversion of NADPH, generated by peripheral catabolic pathways, to NADH, which can enter the respiratory chain for energy generation.</text>
</comment>
<evidence type="ECO:0000256" key="6">
    <source>
        <dbReference type="ARBA" id="ARBA00022630"/>
    </source>
</evidence>
<sequence length="456" mass="47440">MRYPALRGEAEVLQAAETRDRLARNGVDLFIGSAELVPAQASMSGTLAVRVCRPTGCVELPASKVCIATGSRAHRPKEIAPGVAIPFTKGIVVDSTEMGQIAELPNAVAILGGGVIAVEYATVLARLGVGVSLLCQDKDFMSFLTEELRDALRKRMPKRLRVDMVLYSGGRDANSEGLLCEAAGIEIGRFGRVMVDDTGCTANKDVYAVGDVVGAGLASAAAQQGRGVADRLFLDQMLRRARALLNTAAPLEDAIDDPFFASAAPAPPPPRTAEAPESIDDPFFASGAAAAAEKPDGEGDGTGRTLFGTAARAGTPLTLWTIPEIACVGLSEEAARELEVAGRLGGGGGGDATVVVGYAYFKDLARGRLSGDPEGFLKIIARAEAPARHVVVGVHIMGEGANELIQLGSVLVHAGATLEQVGNTPFAAVTLSALYQVASDDALCRSPLNLQRVRAR</sequence>
<keyword evidence="10" id="KW-0520">NAD</keyword>
<dbReference type="InterPro" id="IPR023753">
    <property type="entry name" value="FAD/NAD-binding_dom"/>
</dbReference>
<evidence type="ECO:0000256" key="9">
    <source>
        <dbReference type="ARBA" id="ARBA00023002"/>
    </source>
</evidence>